<protein>
    <recommendedName>
        <fullName evidence="4">DNA endonuclease activator Ctp1 C-terminal domain-containing protein</fullName>
    </recommendedName>
</protein>
<dbReference type="OrthoDB" id="5801062at2759"/>
<accession>A0A653BZJ5</accession>
<dbReference type="Proteomes" id="UP000410492">
    <property type="component" value="Unassembled WGS sequence"/>
</dbReference>
<feature type="region of interest" description="Disordered" evidence="1">
    <location>
        <begin position="69"/>
        <end position="104"/>
    </location>
</feature>
<dbReference type="EMBL" id="CAACVG010006687">
    <property type="protein sequence ID" value="VEN41052.1"/>
    <property type="molecule type" value="Genomic_DNA"/>
</dbReference>
<keyword evidence="3" id="KW-1185">Reference proteome</keyword>
<evidence type="ECO:0000313" key="2">
    <source>
        <dbReference type="EMBL" id="VEN41052.1"/>
    </source>
</evidence>
<dbReference type="GO" id="GO:0003684">
    <property type="term" value="F:damaged DNA binding"/>
    <property type="evidence" value="ECO:0007669"/>
    <property type="project" value="TreeGrafter"/>
</dbReference>
<dbReference type="InterPro" id="IPR033316">
    <property type="entry name" value="RBBP8-like"/>
</dbReference>
<dbReference type="GO" id="GO:0010792">
    <property type="term" value="P:DNA double-strand break processing involved in repair via single-strand annealing"/>
    <property type="evidence" value="ECO:0007669"/>
    <property type="project" value="TreeGrafter"/>
</dbReference>
<proteinExistence type="predicted"/>
<dbReference type="PANTHER" id="PTHR15107">
    <property type="entry name" value="RETINOBLASTOMA BINDING PROTEIN 8"/>
    <property type="match status" value="1"/>
</dbReference>
<feature type="compositionally biased region" description="Polar residues" evidence="1">
    <location>
        <begin position="89"/>
        <end position="102"/>
    </location>
</feature>
<evidence type="ECO:0008006" key="4">
    <source>
        <dbReference type="Google" id="ProtNLM"/>
    </source>
</evidence>
<organism evidence="2 3">
    <name type="scientific">Callosobruchus maculatus</name>
    <name type="common">Southern cowpea weevil</name>
    <name type="synonym">Pulse bruchid</name>
    <dbReference type="NCBI Taxonomy" id="64391"/>
    <lineage>
        <taxon>Eukaryota</taxon>
        <taxon>Metazoa</taxon>
        <taxon>Ecdysozoa</taxon>
        <taxon>Arthropoda</taxon>
        <taxon>Hexapoda</taxon>
        <taxon>Insecta</taxon>
        <taxon>Pterygota</taxon>
        <taxon>Neoptera</taxon>
        <taxon>Endopterygota</taxon>
        <taxon>Coleoptera</taxon>
        <taxon>Polyphaga</taxon>
        <taxon>Cucujiformia</taxon>
        <taxon>Chrysomeloidea</taxon>
        <taxon>Chrysomelidae</taxon>
        <taxon>Bruchinae</taxon>
        <taxon>Bruchini</taxon>
        <taxon>Callosobruchus</taxon>
    </lineage>
</organism>
<dbReference type="AlphaFoldDB" id="A0A653BZJ5"/>
<evidence type="ECO:0000256" key="1">
    <source>
        <dbReference type="SAM" id="MobiDB-lite"/>
    </source>
</evidence>
<name>A0A653BZJ5_CALMS</name>
<evidence type="ECO:0000313" key="3">
    <source>
        <dbReference type="Proteomes" id="UP000410492"/>
    </source>
</evidence>
<reference evidence="2 3" key="1">
    <citation type="submission" date="2019-01" db="EMBL/GenBank/DDBJ databases">
        <authorList>
            <person name="Sayadi A."/>
        </authorList>
    </citation>
    <scope>NUCLEOTIDE SEQUENCE [LARGE SCALE GENOMIC DNA]</scope>
</reference>
<sequence>MNMSLAAYNTWVQLFDEDVSEVWRFERYELQKITMLMTALRKEIKNVYSSVESELKKLRLQLEHKDALEEISKSSPKNKNGIQDKENINVHTGNREPNSTLDSPDLFKVIDQNISNSSSTIIDLSLSDDSLAITKTDCSPPLNKRKKQYKHCKITKPANSHVQEGMRFPRDISFDAEESVIAGTPEVSSNKETSKTQRKVRKKRNTTLTQIFRRVSDNQHLMDTDDGNDSDETRIDDRATQGLTELLNCINDNKTDAADIQRENDPLLRSAVFNDSDIASPRNDAFSNAALFNDSDIASPQGIPNKKQKVEAEPIVRGKARALLAGFSCQQCQDFYGKMNLSPEELKEKIDACSRHRYMYKPPPDTLPGFWDLTVTSQEDENKDH</sequence>
<gene>
    <name evidence="2" type="ORF">CALMAC_LOCUS5019</name>
</gene>
<feature type="region of interest" description="Disordered" evidence="1">
    <location>
        <begin position="183"/>
        <end position="203"/>
    </location>
</feature>
<dbReference type="PANTHER" id="PTHR15107:SF0">
    <property type="entry name" value="DNA ENDONUCLEASE ACTIVATOR CTP1 C-TERMINAL DOMAIN-CONTAINING PROTEIN"/>
    <property type="match status" value="1"/>
</dbReference>